<keyword evidence="4" id="KW-1185">Reference proteome</keyword>
<name>A0A0D8ZVI0_9CYAN</name>
<dbReference type="OrthoDB" id="9808424at2"/>
<feature type="domain" description="Phospholipid/glycerol acyltransferase" evidence="2">
    <location>
        <begin position="110"/>
        <end position="232"/>
    </location>
</feature>
<accession>A0A0D8ZVI0</accession>
<feature type="transmembrane region" description="Helical" evidence="1">
    <location>
        <begin position="253"/>
        <end position="274"/>
    </location>
</feature>
<keyword evidence="1" id="KW-0812">Transmembrane</keyword>
<evidence type="ECO:0000313" key="3">
    <source>
        <dbReference type="EMBL" id="KJH72397.1"/>
    </source>
</evidence>
<dbReference type="STRING" id="1618023.UH38_06360"/>
<dbReference type="PATRIC" id="fig|1618023.3.peg.2750"/>
<dbReference type="InterPro" id="IPR002123">
    <property type="entry name" value="Plipid/glycerol_acylTrfase"/>
</dbReference>
<organism evidence="3 4">
    <name type="scientific">Aliterella atlantica CENA595</name>
    <dbReference type="NCBI Taxonomy" id="1618023"/>
    <lineage>
        <taxon>Bacteria</taxon>
        <taxon>Bacillati</taxon>
        <taxon>Cyanobacteriota</taxon>
        <taxon>Cyanophyceae</taxon>
        <taxon>Chroococcidiopsidales</taxon>
        <taxon>Aliterellaceae</taxon>
        <taxon>Aliterella</taxon>
    </lineage>
</organism>
<keyword evidence="1" id="KW-1133">Transmembrane helix</keyword>
<evidence type="ECO:0000256" key="1">
    <source>
        <dbReference type="SAM" id="Phobius"/>
    </source>
</evidence>
<dbReference type="SMART" id="SM00563">
    <property type="entry name" value="PlsC"/>
    <property type="match status" value="1"/>
</dbReference>
<dbReference type="Proteomes" id="UP000032452">
    <property type="component" value="Unassembled WGS sequence"/>
</dbReference>
<sequence>MYQFTWFDWFCLWYPPGWLILFNRHWQRYHSDPDGWNWLEYLLFLIPGGFYLALFMRWLRLGCRLPRSQGEQFDPNYQQLFKDEIIAPIVKYYFRAELHQVENLPASGPLIVAMNHAGMCFPWDFLNLGYLLSEQRGWLVQPLADVSLFEHPWLIWWLPPGWAKILGGVRAEWDEFKEAISNQTILLYAPEGLRGPSKGWAKRYQLQTFNLSFIRLSDRSSIPILPVICMGNEYLHTWTFNIKKLARRLQLPFSPISPLMFAFVLFPSMGVWAARSKLHYYIQPVYQTAPITENSPKQERSQSYKQAQELRDKMQDIITQLSR</sequence>
<evidence type="ECO:0000259" key="2">
    <source>
        <dbReference type="SMART" id="SM00563"/>
    </source>
</evidence>
<gene>
    <name evidence="3" type="ORF">UH38_06360</name>
</gene>
<reference evidence="3 4" key="1">
    <citation type="submission" date="2015-02" db="EMBL/GenBank/DDBJ databases">
        <title>Draft genome of a novel marine cyanobacterium (Chroococcales) isolated from South Atlantic Ocean.</title>
        <authorList>
            <person name="Rigonato J."/>
            <person name="Alvarenga D.O."/>
            <person name="Branco L.H."/>
            <person name="Varani A.M."/>
            <person name="Brandini F.P."/>
            <person name="Fiore M.F."/>
        </authorList>
    </citation>
    <scope>NUCLEOTIDE SEQUENCE [LARGE SCALE GENOMIC DNA]</scope>
    <source>
        <strain evidence="3 4">CENA595</strain>
    </source>
</reference>
<keyword evidence="1" id="KW-0472">Membrane</keyword>
<comment type="caution">
    <text evidence="3">The sequence shown here is derived from an EMBL/GenBank/DDBJ whole genome shotgun (WGS) entry which is preliminary data.</text>
</comment>
<dbReference type="RefSeq" id="WP_045053816.1">
    <property type="nucleotide sequence ID" value="NZ_CAWMDP010000032.1"/>
</dbReference>
<keyword evidence="3" id="KW-0808">Transferase</keyword>
<dbReference type="AlphaFoldDB" id="A0A0D8ZVI0"/>
<protein>
    <submittedName>
        <fullName evidence="3">Glycerol acyltransferase</fullName>
    </submittedName>
</protein>
<evidence type="ECO:0000313" key="4">
    <source>
        <dbReference type="Proteomes" id="UP000032452"/>
    </source>
</evidence>
<dbReference type="SUPFAM" id="SSF69593">
    <property type="entry name" value="Glycerol-3-phosphate (1)-acyltransferase"/>
    <property type="match status" value="1"/>
</dbReference>
<dbReference type="Pfam" id="PF01553">
    <property type="entry name" value="Acyltransferase"/>
    <property type="match status" value="1"/>
</dbReference>
<keyword evidence="3" id="KW-0012">Acyltransferase</keyword>
<dbReference type="EMBL" id="JYON01000005">
    <property type="protein sequence ID" value="KJH72397.1"/>
    <property type="molecule type" value="Genomic_DNA"/>
</dbReference>
<feature type="transmembrane region" description="Helical" evidence="1">
    <location>
        <begin position="38"/>
        <end position="59"/>
    </location>
</feature>
<proteinExistence type="predicted"/>
<dbReference type="GO" id="GO:0016746">
    <property type="term" value="F:acyltransferase activity"/>
    <property type="evidence" value="ECO:0007669"/>
    <property type="project" value="UniProtKB-KW"/>
</dbReference>